<reference evidence="2 3" key="1">
    <citation type="submission" date="2019-03" db="EMBL/GenBank/DDBJ databases">
        <title>First draft genome of Liparis tanakae, snailfish: a comprehensive survey of snailfish specific genes.</title>
        <authorList>
            <person name="Kim W."/>
            <person name="Song I."/>
            <person name="Jeong J.-H."/>
            <person name="Kim D."/>
            <person name="Kim S."/>
            <person name="Ryu S."/>
            <person name="Song J.Y."/>
            <person name="Lee S.K."/>
        </authorList>
    </citation>
    <scope>NUCLEOTIDE SEQUENCE [LARGE SCALE GENOMIC DNA]</scope>
    <source>
        <tissue evidence="2">Muscle</tissue>
    </source>
</reference>
<proteinExistence type="predicted"/>
<accession>A0A4Z2HUP2</accession>
<evidence type="ECO:0000256" key="1">
    <source>
        <dbReference type="SAM" id="MobiDB-lite"/>
    </source>
</evidence>
<dbReference type="Proteomes" id="UP000314294">
    <property type="component" value="Unassembled WGS sequence"/>
</dbReference>
<sequence length="229" mass="24597">MNLRNTKNGDLTTSEANVEPPSGDTLVRWTGEQQDDVTHHEGVKRLHRLSGVVDSVVNTLGAPEGIGVVKLEQVDSAAGVLMAAGVHLLMTVPPTSHPHLTFLILVLVAGLGHVHADRSRGSVRPFEEDAEADVIIVRGKLPEKLDLVELLHVLLVVLLLELTDEAQLLLGAVGVLLGSVLLELHCGYPRRPTLSCTQSENRDSDVCVDYLRSLPRTSKKPTSGEASGL</sequence>
<feature type="compositionally biased region" description="Polar residues" evidence="1">
    <location>
        <begin position="1"/>
        <end position="16"/>
    </location>
</feature>
<name>A0A4Z2HUP2_9TELE</name>
<dbReference type="AlphaFoldDB" id="A0A4Z2HUP2"/>
<evidence type="ECO:0000313" key="2">
    <source>
        <dbReference type="EMBL" id="TNN68642.1"/>
    </source>
</evidence>
<protein>
    <submittedName>
        <fullName evidence="2">Uncharacterized protein</fullName>
    </submittedName>
</protein>
<feature type="region of interest" description="Disordered" evidence="1">
    <location>
        <begin position="1"/>
        <end position="25"/>
    </location>
</feature>
<evidence type="ECO:0000313" key="3">
    <source>
        <dbReference type="Proteomes" id="UP000314294"/>
    </source>
</evidence>
<dbReference type="EMBL" id="SRLO01000187">
    <property type="protein sequence ID" value="TNN68642.1"/>
    <property type="molecule type" value="Genomic_DNA"/>
</dbReference>
<gene>
    <name evidence="2" type="ORF">EYF80_021156</name>
</gene>
<organism evidence="2 3">
    <name type="scientific">Liparis tanakae</name>
    <name type="common">Tanaka's snailfish</name>
    <dbReference type="NCBI Taxonomy" id="230148"/>
    <lineage>
        <taxon>Eukaryota</taxon>
        <taxon>Metazoa</taxon>
        <taxon>Chordata</taxon>
        <taxon>Craniata</taxon>
        <taxon>Vertebrata</taxon>
        <taxon>Euteleostomi</taxon>
        <taxon>Actinopterygii</taxon>
        <taxon>Neopterygii</taxon>
        <taxon>Teleostei</taxon>
        <taxon>Neoteleostei</taxon>
        <taxon>Acanthomorphata</taxon>
        <taxon>Eupercaria</taxon>
        <taxon>Perciformes</taxon>
        <taxon>Cottioidei</taxon>
        <taxon>Cottales</taxon>
        <taxon>Liparidae</taxon>
        <taxon>Liparis</taxon>
    </lineage>
</organism>
<comment type="caution">
    <text evidence="2">The sequence shown here is derived from an EMBL/GenBank/DDBJ whole genome shotgun (WGS) entry which is preliminary data.</text>
</comment>
<keyword evidence="3" id="KW-1185">Reference proteome</keyword>